<evidence type="ECO:0000313" key="2">
    <source>
        <dbReference type="EMBL" id="QUJ78145.1"/>
    </source>
</evidence>
<protein>
    <submittedName>
        <fullName evidence="2">YcaO-like family protein</fullName>
    </submittedName>
</protein>
<dbReference type="Proteomes" id="UP000683291">
    <property type="component" value="Chromosome pJK7-1-1"/>
</dbReference>
<sequence>MTDDWIDLAEQRGLISGAQALAVPPNAPLSAAVRIVHLRAGARPPEDAVGLRVAFGCGATAPAAARLAGFEAIERYALQFSSDASETLESVMASDGEIYRMPRTALALGAPGTAGTVSSKGAAAGPSPEAAAMWAVLECLEHGLEARGLTHRLTGWQSPLADWLKTHLRGIDLHVTPYAGVGVLVRAVCADFDGGRPTYGSAFGGALEETVRRAIEEAIVSWRNMAALEHRGVLAQGLAQTEARLFALYRGARADRPACPDADTEASGISPANPSLGDALRAAADVLGQPVAVFDMTAQELPLPVFKAVPVEQRTLSQPEALR</sequence>
<evidence type="ECO:0000313" key="3">
    <source>
        <dbReference type="Proteomes" id="UP000683291"/>
    </source>
</evidence>
<keyword evidence="3" id="KW-1185">Reference proteome</keyword>
<reference evidence="2" key="1">
    <citation type="submission" date="2021-04" db="EMBL/GenBank/DDBJ databases">
        <title>Complete genome sequence for Sulfitobacter sp. strain JK7-1.</title>
        <authorList>
            <person name="Park S.-J."/>
        </authorList>
    </citation>
    <scope>NUCLEOTIDE SEQUENCE</scope>
    <source>
        <strain evidence="2">JK7-1</strain>
    </source>
</reference>
<dbReference type="EMBL" id="CP073582">
    <property type="protein sequence ID" value="QUJ78145.1"/>
    <property type="molecule type" value="Genomic_DNA"/>
</dbReference>
<dbReference type="RefSeq" id="WP_212706337.1">
    <property type="nucleotide sequence ID" value="NZ_CP073582.1"/>
</dbReference>
<dbReference type="InterPro" id="IPR003776">
    <property type="entry name" value="YcaO-like_dom"/>
</dbReference>
<dbReference type="KEGG" id="sual:KDD17_17540"/>
<evidence type="ECO:0000259" key="1">
    <source>
        <dbReference type="Pfam" id="PF02624"/>
    </source>
</evidence>
<gene>
    <name evidence="2" type="ORF">KDD17_17540</name>
</gene>
<organism evidence="2 3">
    <name type="scientific">Sulfitobacter albidus</name>
    <dbReference type="NCBI Taxonomy" id="2829501"/>
    <lineage>
        <taxon>Bacteria</taxon>
        <taxon>Pseudomonadati</taxon>
        <taxon>Pseudomonadota</taxon>
        <taxon>Alphaproteobacteria</taxon>
        <taxon>Rhodobacterales</taxon>
        <taxon>Roseobacteraceae</taxon>
        <taxon>Sulfitobacter</taxon>
    </lineage>
</organism>
<dbReference type="AlphaFoldDB" id="A0A975JH33"/>
<name>A0A975JH33_9RHOB</name>
<accession>A0A975JH33</accession>
<dbReference type="Pfam" id="PF02624">
    <property type="entry name" value="YcaO"/>
    <property type="match status" value="1"/>
</dbReference>
<feature type="domain" description="YcaO" evidence="1">
    <location>
        <begin position="113"/>
        <end position="309"/>
    </location>
</feature>
<proteinExistence type="predicted"/>